<keyword evidence="5 7" id="KW-1133">Transmembrane helix</keyword>
<evidence type="ECO:0000313" key="9">
    <source>
        <dbReference type="Proteomes" id="UP000683360"/>
    </source>
</evidence>
<dbReference type="EMBL" id="CAJPWZ010001042">
    <property type="protein sequence ID" value="CAG2206145.1"/>
    <property type="molecule type" value="Genomic_DNA"/>
</dbReference>
<evidence type="ECO:0000313" key="8">
    <source>
        <dbReference type="EMBL" id="CAG2206145.1"/>
    </source>
</evidence>
<gene>
    <name evidence="8" type="ORF">MEDL_20482</name>
</gene>
<keyword evidence="9" id="KW-1185">Reference proteome</keyword>
<evidence type="ECO:0000256" key="6">
    <source>
        <dbReference type="ARBA" id="ARBA00023136"/>
    </source>
</evidence>
<evidence type="ECO:0000256" key="7">
    <source>
        <dbReference type="SAM" id="Phobius"/>
    </source>
</evidence>
<evidence type="ECO:0000256" key="1">
    <source>
        <dbReference type="ARBA" id="ARBA00004141"/>
    </source>
</evidence>
<evidence type="ECO:0000256" key="4">
    <source>
        <dbReference type="ARBA" id="ARBA00022889"/>
    </source>
</evidence>
<evidence type="ECO:0000256" key="3">
    <source>
        <dbReference type="ARBA" id="ARBA00022692"/>
    </source>
</evidence>
<evidence type="ECO:0008006" key="10">
    <source>
        <dbReference type="Google" id="ProtNLM"/>
    </source>
</evidence>
<feature type="transmembrane region" description="Helical" evidence="7">
    <location>
        <begin position="203"/>
        <end position="224"/>
    </location>
</feature>
<proteinExistence type="inferred from homology"/>
<evidence type="ECO:0000256" key="5">
    <source>
        <dbReference type="ARBA" id="ARBA00022989"/>
    </source>
</evidence>
<organism evidence="8 9">
    <name type="scientific">Mytilus edulis</name>
    <name type="common">Blue mussel</name>
    <dbReference type="NCBI Taxonomy" id="6550"/>
    <lineage>
        <taxon>Eukaryota</taxon>
        <taxon>Metazoa</taxon>
        <taxon>Spiralia</taxon>
        <taxon>Lophotrochozoa</taxon>
        <taxon>Mollusca</taxon>
        <taxon>Bivalvia</taxon>
        <taxon>Autobranchia</taxon>
        <taxon>Pteriomorphia</taxon>
        <taxon>Mytilida</taxon>
        <taxon>Mytiloidea</taxon>
        <taxon>Mytilidae</taxon>
        <taxon>Mytilinae</taxon>
        <taxon>Mytilus</taxon>
    </lineage>
</organism>
<comment type="similarity">
    <text evidence="2">Belongs to the ninjurin family.</text>
</comment>
<protein>
    <recommendedName>
        <fullName evidence="10">Ninjurin-1</fullName>
    </recommendedName>
</protein>
<accession>A0A8S3RGL7</accession>
<dbReference type="AlphaFoldDB" id="A0A8S3RGL7"/>
<keyword evidence="6 7" id="KW-0472">Membrane</keyword>
<dbReference type="PANTHER" id="PTHR12316:SF17">
    <property type="entry name" value="NINJURIN C, ISOFORM D"/>
    <property type="match status" value="1"/>
</dbReference>
<comment type="subcellular location">
    <subcellularLocation>
        <location evidence="1">Membrane</location>
        <topology evidence="1">Multi-pass membrane protein</topology>
    </subcellularLocation>
</comment>
<reference evidence="8" key="1">
    <citation type="submission" date="2021-03" db="EMBL/GenBank/DDBJ databases">
        <authorList>
            <person name="Bekaert M."/>
        </authorList>
    </citation>
    <scope>NUCLEOTIDE SEQUENCE</scope>
</reference>
<dbReference type="GO" id="GO:0007155">
    <property type="term" value="P:cell adhesion"/>
    <property type="evidence" value="ECO:0007669"/>
    <property type="project" value="UniProtKB-KW"/>
</dbReference>
<dbReference type="GO" id="GO:0042246">
    <property type="term" value="P:tissue regeneration"/>
    <property type="evidence" value="ECO:0007669"/>
    <property type="project" value="InterPro"/>
</dbReference>
<dbReference type="PANTHER" id="PTHR12316">
    <property type="entry name" value="NINJURIN-RELATED"/>
    <property type="match status" value="1"/>
</dbReference>
<dbReference type="Pfam" id="PF04923">
    <property type="entry name" value="Ninjurin"/>
    <property type="match status" value="1"/>
</dbReference>
<dbReference type="InterPro" id="IPR007007">
    <property type="entry name" value="Ninjurin"/>
</dbReference>
<keyword evidence="4" id="KW-0130">Cell adhesion</keyword>
<dbReference type="Proteomes" id="UP000683360">
    <property type="component" value="Unassembled WGS sequence"/>
</dbReference>
<feature type="transmembrane region" description="Helical" evidence="7">
    <location>
        <begin position="167"/>
        <end position="191"/>
    </location>
</feature>
<name>A0A8S3RGL7_MYTED</name>
<keyword evidence="3 7" id="KW-0812">Transmembrane</keyword>
<dbReference type="GO" id="GO:0016020">
    <property type="term" value="C:membrane"/>
    <property type="evidence" value="ECO:0007669"/>
    <property type="project" value="UniProtKB-SubCell"/>
</dbReference>
<sequence length="229" mass="25943">MASSVGTTTQTPDTIKATVTYIRISDKYGHHLDRQELCLGITWSEREFREELADKFEGIKRESRQKDADPIRDDTGLYYKDVKRRKKLKLLPFPNYVKTTKDLIRLFGPTSNIEFNIQRNHDGHVDSKNGRRKLIAEGLFDATLLAANINQLRNVIDAGSTLKYHKVLLGLLGTSLVIQFLIALLLCVVFARKNASDKFHHNINVGIIFLTSITLMLNISIVAFDAGQK</sequence>
<comment type="caution">
    <text evidence="8">The sequence shown here is derived from an EMBL/GenBank/DDBJ whole genome shotgun (WGS) entry which is preliminary data.</text>
</comment>
<dbReference type="OrthoDB" id="6116270at2759"/>
<evidence type="ECO:0000256" key="2">
    <source>
        <dbReference type="ARBA" id="ARBA00008141"/>
    </source>
</evidence>